<name>A0A431VIM0_9PROT</name>
<dbReference type="InterPro" id="IPR007712">
    <property type="entry name" value="RelE/ParE_toxin"/>
</dbReference>
<reference evidence="3 4" key="1">
    <citation type="submission" date="2018-12" db="EMBL/GenBank/DDBJ databases">
        <authorList>
            <person name="Yang Y."/>
        </authorList>
    </citation>
    <scope>NUCLEOTIDE SEQUENCE [LARGE SCALE GENOMIC DNA]</scope>
    <source>
        <strain evidence="3 4">L-25-5w-1</strain>
    </source>
</reference>
<comment type="similarity">
    <text evidence="1">Belongs to the RelE toxin family.</text>
</comment>
<gene>
    <name evidence="3" type="ORF">EJ903_08360</name>
</gene>
<dbReference type="AlphaFoldDB" id="A0A431VIM0"/>
<organism evidence="3 4">
    <name type="scientific">Azospirillum griseum</name>
    <dbReference type="NCBI Taxonomy" id="2496639"/>
    <lineage>
        <taxon>Bacteria</taxon>
        <taxon>Pseudomonadati</taxon>
        <taxon>Pseudomonadota</taxon>
        <taxon>Alphaproteobacteria</taxon>
        <taxon>Rhodospirillales</taxon>
        <taxon>Azospirillaceae</taxon>
        <taxon>Azospirillum</taxon>
    </lineage>
</organism>
<accession>A0A431VIM0</accession>
<comment type="caution">
    <text evidence="3">The sequence shown here is derived from an EMBL/GenBank/DDBJ whole genome shotgun (WGS) entry which is preliminary data.</text>
</comment>
<evidence type="ECO:0000256" key="1">
    <source>
        <dbReference type="ARBA" id="ARBA00006226"/>
    </source>
</evidence>
<dbReference type="EMBL" id="RXMA01000006">
    <property type="protein sequence ID" value="RTR21415.1"/>
    <property type="molecule type" value="Genomic_DNA"/>
</dbReference>
<dbReference type="InterPro" id="IPR035093">
    <property type="entry name" value="RelE/ParE_toxin_dom_sf"/>
</dbReference>
<proteinExistence type="inferred from homology"/>
<dbReference type="InterPro" id="IPR051803">
    <property type="entry name" value="TA_system_RelE-like_toxin"/>
</dbReference>
<sequence>MQITVRKLVFAPSARNEILTIATDIHKENPAAVGMWVLNLQETCKKIAAFPRMGRQRDDILPGTFLFPYKKHLIFYEIRDDSVTILHVVHGARNLPDLFPPEDATAE</sequence>
<keyword evidence="2" id="KW-1277">Toxin-antitoxin system</keyword>
<evidence type="ECO:0000313" key="3">
    <source>
        <dbReference type="EMBL" id="RTR21415.1"/>
    </source>
</evidence>
<dbReference type="PANTHER" id="PTHR33755:SF6">
    <property type="entry name" value="PLASMID STABILIZATION SYSTEM PROTEIN"/>
    <property type="match status" value="1"/>
</dbReference>
<dbReference type="Proteomes" id="UP000277007">
    <property type="component" value="Unassembled WGS sequence"/>
</dbReference>
<evidence type="ECO:0000256" key="2">
    <source>
        <dbReference type="ARBA" id="ARBA00022649"/>
    </source>
</evidence>
<dbReference type="Gene3D" id="3.30.2310.20">
    <property type="entry name" value="RelE-like"/>
    <property type="match status" value="1"/>
</dbReference>
<evidence type="ECO:0000313" key="4">
    <source>
        <dbReference type="Proteomes" id="UP000277007"/>
    </source>
</evidence>
<protein>
    <submittedName>
        <fullName evidence="3">Type II toxin-antitoxin system RelE/ParE family toxin</fullName>
    </submittedName>
</protein>
<keyword evidence="4" id="KW-1185">Reference proteome</keyword>
<dbReference type="PANTHER" id="PTHR33755">
    <property type="entry name" value="TOXIN PARE1-RELATED"/>
    <property type="match status" value="1"/>
</dbReference>
<dbReference type="Pfam" id="PF05016">
    <property type="entry name" value="ParE_toxin"/>
    <property type="match status" value="1"/>
</dbReference>